<dbReference type="InterPro" id="IPR011033">
    <property type="entry name" value="PRC_barrel-like_sf"/>
</dbReference>
<dbReference type="SUPFAM" id="SSF50447">
    <property type="entry name" value="Translation proteins"/>
    <property type="match status" value="1"/>
</dbReference>
<proteinExistence type="inferred from homology"/>
<feature type="domain" description="RimM N-terminal" evidence="6">
    <location>
        <begin position="25"/>
        <end position="104"/>
    </location>
</feature>
<keyword evidence="3 5" id="KW-0698">rRNA processing</keyword>
<dbReference type="GO" id="GO:0005840">
    <property type="term" value="C:ribosome"/>
    <property type="evidence" value="ECO:0007669"/>
    <property type="project" value="InterPro"/>
</dbReference>
<evidence type="ECO:0000313" key="8">
    <source>
        <dbReference type="EMBL" id="EKY00514.1"/>
    </source>
</evidence>
<evidence type="ECO:0000259" key="7">
    <source>
        <dbReference type="Pfam" id="PF24986"/>
    </source>
</evidence>
<keyword evidence="4 5" id="KW-0143">Chaperone</keyword>
<dbReference type="InterPro" id="IPR036976">
    <property type="entry name" value="RimM_N_sf"/>
</dbReference>
<name>L1NAG7_9BACT</name>
<dbReference type="AlphaFoldDB" id="L1NAG7"/>
<accession>L1NAG7</accession>
<dbReference type="HAMAP" id="MF_00014">
    <property type="entry name" value="Ribosome_mat_RimM"/>
    <property type="match status" value="1"/>
</dbReference>
<dbReference type="Proteomes" id="UP000010433">
    <property type="component" value="Unassembled WGS sequence"/>
</dbReference>
<dbReference type="PANTHER" id="PTHR33692">
    <property type="entry name" value="RIBOSOME MATURATION FACTOR RIMM"/>
    <property type="match status" value="1"/>
</dbReference>
<dbReference type="GO" id="GO:0005737">
    <property type="term" value="C:cytoplasm"/>
    <property type="evidence" value="ECO:0007669"/>
    <property type="project" value="UniProtKB-SubCell"/>
</dbReference>
<dbReference type="OrthoDB" id="9810331at2"/>
<dbReference type="PATRIC" id="fig|1127699.3.peg.1206"/>
<dbReference type="InterPro" id="IPR011961">
    <property type="entry name" value="RimM"/>
</dbReference>
<evidence type="ECO:0000256" key="1">
    <source>
        <dbReference type="ARBA" id="ARBA00022490"/>
    </source>
</evidence>
<dbReference type="Gene3D" id="2.40.30.60">
    <property type="entry name" value="RimM"/>
    <property type="match status" value="1"/>
</dbReference>
<dbReference type="InterPro" id="IPR009000">
    <property type="entry name" value="Transl_B-barrel_sf"/>
</dbReference>
<reference evidence="8 9" key="1">
    <citation type="submission" date="2012-05" db="EMBL/GenBank/DDBJ databases">
        <authorList>
            <person name="Weinstock G."/>
            <person name="Sodergren E."/>
            <person name="Lobos E.A."/>
            <person name="Fulton L."/>
            <person name="Fulton R."/>
            <person name="Courtney L."/>
            <person name="Fronick C."/>
            <person name="O'Laughlin M."/>
            <person name="Godfrey J."/>
            <person name="Wilson R.M."/>
            <person name="Miner T."/>
            <person name="Farmer C."/>
            <person name="Delehaunty K."/>
            <person name="Cordes M."/>
            <person name="Minx P."/>
            <person name="Tomlinson C."/>
            <person name="Chen J."/>
            <person name="Wollam A."/>
            <person name="Pepin K.H."/>
            <person name="Bhonagiri V."/>
            <person name="Zhang X."/>
            <person name="Suruliraj S."/>
            <person name="Warren W."/>
            <person name="Mitreva M."/>
            <person name="Mardis E.R."/>
            <person name="Wilson R.K."/>
        </authorList>
    </citation>
    <scope>NUCLEOTIDE SEQUENCE [LARGE SCALE GENOMIC DNA]</scope>
    <source>
        <strain evidence="8 9">F0055</strain>
    </source>
</reference>
<comment type="caution">
    <text evidence="8">The sequence shown here is derived from an EMBL/GenBank/DDBJ whole genome shotgun (WGS) entry which is preliminary data.</text>
</comment>
<keyword evidence="9" id="KW-1185">Reference proteome</keyword>
<dbReference type="SUPFAM" id="SSF50346">
    <property type="entry name" value="PRC-barrel domain"/>
    <property type="match status" value="1"/>
</dbReference>
<comment type="similarity">
    <text evidence="5">Belongs to the RimM family.</text>
</comment>
<dbReference type="GO" id="GO:0006364">
    <property type="term" value="P:rRNA processing"/>
    <property type="evidence" value="ECO:0007669"/>
    <property type="project" value="UniProtKB-UniRule"/>
</dbReference>
<dbReference type="GO" id="GO:0042274">
    <property type="term" value="P:ribosomal small subunit biogenesis"/>
    <property type="evidence" value="ECO:0007669"/>
    <property type="project" value="UniProtKB-UniRule"/>
</dbReference>
<comment type="subcellular location">
    <subcellularLocation>
        <location evidence="5">Cytoplasm</location>
    </subcellularLocation>
</comment>
<dbReference type="NCBIfam" id="TIGR02273">
    <property type="entry name" value="16S_RimM"/>
    <property type="match status" value="1"/>
</dbReference>
<dbReference type="InterPro" id="IPR002676">
    <property type="entry name" value="RimM_N"/>
</dbReference>
<dbReference type="InterPro" id="IPR056792">
    <property type="entry name" value="PRC_RimM"/>
</dbReference>
<comment type="domain">
    <text evidence="5">The PRC barrel domain binds ribosomal protein uS19.</text>
</comment>
<evidence type="ECO:0000256" key="5">
    <source>
        <dbReference type="HAMAP-Rule" id="MF_00014"/>
    </source>
</evidence>
<dbReference type="PANTHER" id="PTHR33692:SF1">
    <property type="entry name" value="RIBOSOME MATURATION FACTOR RIMM"/>
    <property type="match status" value="1"/>
</dbReference>
<dbReference type="HOGENOM" id="CLU_077636_4_1_10"/>
<keyword evidence="1 5" id="KW-0963">Cytoplasm</keyword>
<dbReference type="Gene3D" id="2.30.30.240">
    <property type="entry name" value="PRC-barrel domain"/>
    <property type="match status" value="1"/>
</dbReference>
<dbReference type="RefSeq" id="WP_009162512.1">
    <property type="nucleotide sequence ID" value="NZ_KB290995.1"/>
</dbReference>
<feature type="domain" description="Ribosome maturation factor RimM PRC barrel" evidence="7">
    <location>
        <begin position="116"/>
        <end position="185"/>
    </location>
</feature>
<organism evidence="8 9">
    <name type="scientific">Hoylesella saccharolytica F0055</name>
    <dbReference type="NCBI Taxonomy" id="1127699"/>
    <lineage>
        <taxon>Bacteria</taxon>
        <taxon>Pseudomonadati</taxon>
        <taxon>Bacteroidota</taxon>
        <taxon>Bacteroidia</taxon>
        <taxon>Bacteroidales</taxon>
        <taxon>Prevotellaceae</taxon>
        <taxon>Hoylesella</taxon>
    </lineage>
</organism>
<evidence type="ECO:0000256" key="3">
    <source>
        <dbReference type="ARBA" id="ARBA00022552"/>
    </source>
</evidence>
<gene>
    <name evidence="5" type="primary">rimM</name>
    <name evidence="8" type="ORF">HMPREF9151_01298</name>
</gene>
<dbReference type="Pfam" id="PF24986">
    <property type="entry name" value="PRC_RimM"/>
    <property type="match status" value="1"/>
</dbReference>
<evidence type="ECO:0000259" key="6">
    <source>
        <dbReference type="Pfam" id="PF01782"/>
    </source>
</evidence>
<dbReference type="Pfam" id="PF01782">
    <property type="entry name" value="RimM"/>
    <property type="match status" value="1"/>
</dbReference>
<evidence type="ECO:0000313" key="9">
    <source>
        <dbReference type="Proteomes" id="UP000010433"/>
    </source>
</evidence>
<comment type="subunit">
    <text evidence="5">Binds ribosomal protein uS19.</text>
</comment>
<evidence type="ECO:0000256" key="2">
    <source>
        <dbReference type="ARBA" id="ARBA00022517"/>
    </source>
</evidence>
<dbReference type="GO" id="GO:0043022">
    <property type="term" value="F:ribosome binding"/>
    <property type="evidence" value="ECO:0007669"/>
    <property type="project" value="InterPro"/>
</dbReference>
<evidence type="ECO:0000256" key="4">
    <source>
        <dbReference type="ARBA" id="ARBA00023186"/>
    </source>
</evidence>
<protein>
    <recommendedName>
        <fullName evidence="5">Ribosome maturation factor RimM</fullName>
    </recommendedName>
</protein>
<dbReference type="STRING" id="1127699.HMPREF9151_01298"/>
<keyword evidence="2 5" id="KW-0690">Ribosome biogenesis</keyword>
<dbReference type="EMBL" id="AMEP01000086">
    <property type="protein sequence ID" value="EKY00514.1"/>
    <property type="molecule type" value="Genomic_DNA"/>
</dbReference>
<comment type="function">
    <text evidence="5">An accessory protein needed during the final step in the assembly of 30S ribosomal subunit, possibly for assembly of the head region. Essential for efficient processing of 16S rRNA. May be needed both before and after RbfA during the maturation of 16S rRNA. It has affinity for free ribosomal 30S subunits but not for 70S ribosomes.</text>
</comment>
<sequence length="189" mass="21344">MTKKEIRPESTACKRQWNDIDFYKIGKLGKPHGVKGELSLMFDDDIFDRTDADYLVLAVDGLLVPFFFEAYRFKGSQTALVKFCDIDTQEQARELTGCNVFFPRWLAETNSEDVSWVALVGFCIIDAMSNKSVGEILSVDDATLNLLFEVRTVDGKELLIPASEQLITGIDPTLRHVYVRLPEGILDLD</sequence>